<evidence type="ECO:0000313" key="11">
    <source>
        <dbReference type="Proteomes" id="UP000276437"/>
    </source>
</evidence>
<evidence type="ECO:0000313" key="10">
    <source>
        <dbReference type="EMBL" id="BBB91477.1"/>
    </source>
</evidence>
<reference evidence="10 11" key="1">
    <citation type="journal article" date="2018" name="Int. J. Syst. Evol. Microbiol.">
        <title>Methylomusa anaerophila gen. nov., sp. nov., an anaerobic methanol-utilizing bacterium isolated from a microbial fuel cell.</title>
        <authorList>
            <person name="Amano N."/>
            <person name="Yamamuro A."/>
            <person name="Miyahara M."/>
            <person name="Kouzuma A."/>
            <person name="Abe T."/>
            <person name="Watanabe K."/>
        </authorList>
    </citation>
    <scope>NUCLEOTIDE SEQUENCE [LARGE SCALE GENOMIC DNA]</scope>
    <source>
        <strain evidence="10 11">MMFC1</strain>
    </source>
</reference>
<comment type="pathway">
    <text evidence="1 8">Amino-acid biosynthesis; L-histidine biosynthesis; L-histidine from 5-phospho-alpha-D-ribose 1-diphosphate: step 8/9.</text>
</comment>
<keyword evidence="11" id="KW-1185">Reference proteome</keyword>
<sequence length="255" mass="29443">MLFDTHMHTVFSTDSRMTIGEAIAKGREAGLGIVITEHMDLAYPEPKKFLFDAAEYFQVYEKYRSDTVRLGIEIGMRTDCLEGNHSLVSAWPFDYVIGSVHVVDNIDIYQEGFYRLKGKAEVYRQYFDTMIGCLKCYDFIHSLGHIDYIARYARYSDPEVYYHEFREKIDEILTLLAEKGKAIEINTRRFGDKNAVENLLAIYRRFHELGGRLATIGSDAHRPEDIGRWLDVALEVAEATGLKPVWFKEGVPQYL</sequence>
<evidence type="ECO:0000256" key="6">
    <source>
        <dbReference type="ARBA" id="ARBA00023102"/>
    </source>
</evidence>
<dbReference type="Gene3D" id="3.20.20.140">
    <property type="entry name" value="Metal-dependent hydrolases"/>
    <property type="match status" value="1"/>
</dbReference>
<dbReference type="PANTHER" id="PTHR21039:SF0">
    <property type="entry name" value="HISTIDINOL-PHOSPHATASE"/>
    <property type="match status" value="1"/>
</dbReference>
<keyword evidence="5 8" id="KW-0378">Hydrolase</keyword>
<dbReference type="InterPro" id="IPR016195">
    <property type="entry name" value="Pol/histidinol_Pase-like"/>
</dbReference>
<feature type="domain" description="PHP" evidence="9">
    <location>
        <begin position="4"/>
        <end position="187"/>
    </location>
</feature>
<evidence type="ECO:0000259" key="9">
    <source>
        <dbReference type="Pfam" id="PF02811"/>
    </source>
</evidence>
<dbReference type="NCBIfam" id="NF004086">
    <property type="entry name" value="PRK05588.1"/>
    <property type="match status" value="1"/>
</dbReference>
<keyword evidence="4 8" id="KW-0028">Amino-acid biosynthesis</keyword>
<dbReference type="InterPro" id="IPR004013">
    <property type="entry name" value="PHP_dom"/>
</dbReference>
<accession>A0A348AK79</accession>
<evidence type="ECO:0000256" key="4">
    <source>
        <dbReference type="ARBA" id="ARBA00022605"/>
    </source>
</evidence>
<gene>
    <name evidence="10" type="primary">hisK</name>
    <name evidence="10" type="ORF">MAMMFC1_02161</name>
</gene>
<dbReference type="AlphaFoldDB" id="A0A348AK79"/>
<keyword evidence="6 8" id="KW-0368">Histidine biosynthesis</keyword>
<evidence type="ECO:0000256" key="1">
    <source>
        <dbReference type="ARBA" id="ARBA00004970"/>
    </source>
</evidence>
<evidence type="ECO:0000256" key="5">
    <source>
        <dbReference type="ARBA" id="ARBA00022801"/>
    </source>
</evidence>
<protein>
    <recommendedName>
        <fullName evidence="3 8">Histidinol-phosphatase</fullName>
        <shortName evidence="8">HolPase</shortName>
        <ecNumber evidence="3 8">3.1.3.15</ecNumber>
    </recommendedName>
</protein>
<dbReference type="RefSeq" id="WP_126308491.1">
    <property type="nucleotide sequence ID" value="NZ_AP018449.1"/>
</dbReference>
<dbReference type="InterPro" id="IPR010140">
    <property type="entry name" value="Histidinol_P_phosphatase_HisJ"/>
</dbReference>
<dbReference type="GO" id="GO:0005737">
    <property type="term" value="C:cytoplasm"/>
    <property type="evidence" value="ECO:0007669"/>
    <property type="project" value="TreeGrafter"/>
</dbReference>
<comment type="catalytic activity">
    <reaction evidence="7 8">
        <text>L-histidinol phosphate + H2O = L-histidinol + phosphate</text>
        <dbReference type="Rhea" id="RHEA:14465"/>
        <dbReference type="ChEBI" id="CHEBI:15377"/>
        <dbReference type="ChEBI" id="CHEBI:43474"/>
        <dbReference type="ChEBI" id="CHEBI:57699"/>
        <dbReference type="ChEBI" id="CHEBI:57980"/>
        <dbReference type="EC" id="3.1.3.15"/>
    </reaction>
</comment>
<dbReference type="SUPFAM" id="SSF89550">
    <property type="entry name" value="PHP domain-like"/>
    <property type="match status" value="1"/>
</dbReference>
<dbReference type="EC" id="3.1.3.15" evidence="3 8"/>
<dbReference type="PANTHER" id="PTHR21039">
    <property type="entry name" value="HISTIDINOL PHOSPHATASE-RELATED"/>
    <property type="match status" value="1"/>
</dbReference>
<evidence type="ECO:0000256" key="7">
    <source>
        <dbReference type="ARBA" id="ARBA00049158"/>
    </source>
</evidence>
<dbReference type="EMBL" id="AP018449">
    <property type="protein sequence ID" value="BBB91477.1"/>
    <property type="molecule type" value="Genomic_DNA"/>
</dbReference>
<name>A0A348AK79_9FIRM</name>
<dbReference type="OrthoDB" id="9775255at2"/>
<dbReference type="KEGG" id="mana:MAMMFC1_02161"/>
<dbReference type="Proteomes" id="UP000276437">
    <property type="component" value="Chromosome"/>
</dbReference>
<evidence type="ECO:0000256" key="8">
    <source>
        <dbReference type="RuleBase" id="RU366003"/>
    </source>
</evidence>
<comment type="similarity">
    <text evidence="2 8">Belongs to the PHP hydrolase family. HisK subfamily.</text>
</comment>
<organism evidence="10 11">
    <name type="scientific">Methylomusa anaerophila</name>
    <dbReference type="NCBI Taxonomy" id="1930071"/>
    <lineage>
        <taxon>Bacteria</taxon>
        <taxon>Bacillati</taxon>
        <taxon>Bacillota</taxon>
        <taxon>Negativicutes</taxon>
        <taxon>Selenomonadales</taxon>
        <taxon>Sporomusaceae</taxon>
        <taxon>Methylomusa</taxon>
    </lineage>
</organism>
<proteinExistence type="inferred from homology"/>
<dbReference type="GO" id="GO:0000105">
    <property type="term" value="P:L-histidine biosynthetic process"/>
    <property type="evidence" value="ECO:0007669"/>
    <property type="project" value="UniProtKB-UniRule"/>
</dbReference>
<dbReference type="UniPathway" id="UPA00031">
    <property type="reaction ID" value="UER00013"/>
</dbReference>
<dbReference type="NCBIfam" id="TIGR01856">
    <property type="entry name" value="hisJ_fam"/>
    <property type="match status" value="1"/>
</dbReference>
<dbReference type="Pfam" id="PF02811">
    <property type="entry name" value="PHP"/>
    <property type="match status" value="1"/>
</dbReference>
<evidence type="ECO:0000256" key="3">
    <source>
        <dbReference type="ARBA" id="ARBA00013085"/>
    </source>
</evidence>
<evidence type="ECO:0000256" key="2">
    <source>
        <dbReference type="ARBA" id="ARBA00009152"/>
    </source>
</evidence>
<dbReference type="GO" id="GO:0004401">
    <property type="term" value="F:histidinol-phosphatase activity"/>
    <property type="evidence" value="ECO:0007669"/>
    <property type="project" value="UniProtKB-UniRule"/>
</dbReference>